<dbReference type="GO" id="GO:0003723">
    <property type="term" value="F:RNA binding"/>
    <property type="evidence" value="ECO:0007669"/>
    <property type="project" value="InterPro"/>
</dbReference>
<reference evidence="2 3" key="1">
    <citation type="submission" date="2020-10" db="EMBL/GenBank/DDBJ databases">
        <title>The Coptis chinensis genome and diversification of protoberbering-type alkaloids.</title>
        <authorList>
            <person name="Wang B."/>
            <person name="Shu S."/>
            <person name="Song C."/>
            <person name="Liu Y."/>
        </authorList>
    </citation>
    <scope>NUCLEOTIDE SEQUENCE [LARGE SCALE GENOMIC DNA]</scope>
    <source>
        <strain evidence="2">HL-2020</strain>
        <tissue evidence="2">Leaf</tissue>
    </source>
</reference>
<accession>A0A835HWM2</accession>
<dbReference type="Pfam" id="PF11955">
    <property type="entry name" value="PORR"/>
    <property type="match status" value="1"/>
</dbReference>
<dbReference type="Proteomes" id="UP000631114">
    <property type="component" value="Unassembled WGS sequence"/>
</dbReference>
<organism evidence="2 3">
    <name type="scientific">Coptis chinensis</name>
    <dbReference type="NCBI Taxonomy" id="261450"/>
    <lineage>
        <taxon>Eukaryota</taxon>
        <taxon>Viridiplantae</taxon>
        <taxon>Streptophyta</taxon>
        <taxon>Embryophyta</taxon>
        <taxon>Tracheophyta</taxon>
        <taxon>Spermatophyta</taxon>
        <taxon>Magnoliopsida</taxon>
        <taxon>Ranunculales</taxon>
        <taxon>Ranunculaceae</taxon>
        <taxon>Coptidoideae</taxon>
        <taxon>Coptis</taxon>
    </lineage>
</organism>
<gene>
    <name evidence="2" type="ORF">IFM89_031585</name>
</gene>
<name>A0A835HWM2_9MAGN</name>
<dbReference type="AlphaFoldDB" id="A0A835HWM2"/>
<sequence>MRFFCNDYPEMFKTIETSYGYALELVSWDPDLVNPLPMASSANLLPMASSNRDLIVDKPLKFKQLRLRKGLNVKRKHKEFLIKFGLFRLLLPLLLVKVNQCHWRGIVSEWAFGFYGELIEMRYNK</sequence>
<dbReference type="OrthoDB" id="689415at2759"/>
<protein>
    <recommendedName>
        <fullName evidence="1">PORR domain-containing protein</fullName>
    </recommendedName>
</protein>
<feature type="domain" description="PORR" evidence="1">
    <location>
        <begin position="4"/>
        <end position="92"/>
    </location>
</feature>
<evidence type="ECO:0000259" key="1">
    <source>
        <dbReference type="Pfam" id="PF11955"/>
    </source>
</evidence>
<evidence type="ECO:0000313" key="3">
    <source>
        <dbReference type="Proteomes" id="UP000631114"/>
    </source>
</evidence>
<proteinExistence type="predicted"/>
<dbReference type="InterPro" id="IPR021099">
    <property type="entry name" value="PORR_domain"/>
</dbReference>
<evidence type="ECO:0000313" key="2">
    <source>
        <dbReference type="EMBL" id="KAF9607081.1"/>
    </source>
</evidence>
<comment type="caution">
    <text evidence="2">The sequence shown here is derived from an EMBL/GenBank/DDBJ whole genome shotgun (WGS) entry which is preliminary data.</text>
</comment>
<dbReference type="EMBL" id="JADFTS010000005">
    <property type="protein sequence ID" value="KAF9607081.1"/>
    <property type="molecule type" value="Genomic_DNA"/>
</dbReference>
<keyword evidence="3" id="KW-1185">Reference proteome</keyword>